<protein>
    <submittedName>
        <fullName evidence="2">Uncharacterized protein</fullName>
    </submittedName>
</protein>
<feature type="compositionally biased region" description="Low complexity" evidence="1">
    <location>
        <begin position="68"/>
        <end position="83"/>
    </location>
</feature>
<dbReference type="RefSeq" id="XP_014182479.1">
    <property type="nucleotide sequence ID" value="XM_014327004.1"/>
</dbReference>
<organism evidence="2 3">
    <name type="scientific">Trichosporon asahii var. asahii (strain ATCC 90039 / CBS 2479 / JCM 2466 / KCTC 7840 / NBRC 103889/ NCYC 2677 / UAMH 7654)</name>
    <name type="common">Yeast</name>
    <dbReference type="NCBI Taxonomy" id="1186058"/>
    <lineage>
        <taxon>Eukaryota</taxon>
        <taxon>Fungi</taxon>
        <taxon>Dikarya</taxon>
        <taxon>Basidiomycota</taxon>
        <taxon>Agaricomycotina</taxon>
        <taxon>Tremellomycetes</taxon>
        <taxon>Trichosporonales</taxon>
        <taxon>Trichosporonaceae</taxon>
        <taxon>Trichosporon</taxon>
    </lineage>
</organism>
<proteinExistence type="predicted"/>
<sequence length="223" mass="24055">MATRLARFSGYNASSSSSVAGSMWPRTLSGFNAFLSGGYSPEPASLKSARCHIDCDVLVPSVSLGLGSTHSHAPSRSHSPAHSYLPAPHSPPPTGLVPLDPPPALSAGAVIDLRQAALYLKAHSFARDPRLRKLLRQHGATHAMHTASEKDHVVLQLPTNPPRLVVVSDPELLKLLRKGAEHRDHGHDRSHDLHALGHHGRCSDRAIPLAPPLEIRQPVRWTV</sequence>
<feature type="compositionally biased region" description="Low complexity" evidence="1">
    <location>
        <begin position="9"/>
        <end position="20"/>
    </location>
</feature>
<reference evidence="2 3" key="1">
    <citation type="journal article" date="2012" name="Eukaryot. Cell">
        <title>Draft genome sequence of CBS 2479, the standard type strain of Trichosporon asahii.</title>
        <authorList>
            <person name="Yang R.Y."/>
            <person name="Li H.T."/>
            <person name="Zhu H."/>
            <person name="Zhou G.P."/>
            <person name="Wang M."/>
            <person name="Wang L."/>
        </authorList>
    </citation>
    <scope>NUCLEOTIDE SEQUENCE [LARGE SCALE GENOMIC DNA]</scope>
    <source>
        <strain evidence="3">ATCC 90039 / CBS 2479 / JCM 2466 / KCTC 7840 / NCYC 2677 / UAMH 7654</strain>
    </source>
</reference>
<evidence type="ECO:0000256" key="1">
    <source>
        <dbReference type="SAM" id="MobiDB-lite"/>
    </source>
</evidence>
<comment type="caution">
    <text evidence="2">The sequence shown here is derived from an EMBL/GenBank/DDBJ whole genome shotgun (WGS) entry which is preliminary data.</text>
</comment>
<name>J6F2T0_TRIAS</name>
<accession>J6F2T0</accession>
<gene>
    <name evidence="2" type="ORF">A1Q1_07475</name>
</gene>
<dbReference type="AlphaFoldDB" id="J6F2T0"/>
<dbReference type="GeneID" id="25990987"/>
<feature type="region of interest" description="Disordered" evidence="1">
    <location>
        <begin position="1"/>
        <end position="20"/>
    </location>
</feature>
<dbReference type="Proteomes" id="UP000002748">
    <property type="component" value="Unassembled WGS sequence"/>
</dbReference>
<feature type="region of interest" description="Disordered" evidence="1">
    <location>
        <begin position="68"/>
        <end position="94"/>
    </location>
</feature>
<dbReference type="HOGENOM" id="CLU_1240905_0_0_1"/>
<evidence type="ECO:0000313" key="3">
    <source>
        <dbReference type="Proteomes" id="UP000002748"/>
    </source>
</evidence>
<evidence type="ECO:0000313" key="2">
    <source>
        <dbReference type="EMBL" id="EJT51294.1"/>
    </source>
</evidence>
<dbReference type="EMBL" id="ALBS01000059">
    <property type="protein sequence ID" value="EJT51294.1"/>
    <property type="molecule type" value="Genomic_DNA"/>
</dbReference>
<dbReference type="VEuPathDB" id="FungiDB:A1Q1_07475"/>
<dbReference type="KEGG" id="tasa:A1Q1_07475"/>